<protein>
    <submittedName>
        <fullName evidence="1">Uncharacterized protein</fullName>
    </submittedName>
</protein>
<dbReference type="EMBL" id="BK015447">
    <property type="protein sequence ID" value="DAE07273.1"/>
    <property type="molecule type" value="Genomic_DNA"/>
</dbReference>
<evidence type="ECO:0000313" key="1">
    <source>
        <dbReference type="EMBL" id="DAE07273.1"/>
    </source>
</evidence>
<sequence length="146" mass="17102">MILQRIDSSQFKVFVQQIDDIEFFQGDTVTIPIQFIDYNEHEIPLVKSDTDTTTVEWRLCPYGQPQNPLLQLESTQDNAKTDDVYIDPDTNVVYVNLSDENTKSLIYGKYMQQIILHYDFGDGSPRKDFLRAQGFVLFKEKIQDYF</sequence>
<name>A0A8S5PLH4_9CAUD</name>
<reference evidence="1" key="1">
    <citation type="journal article" date="2021" name="Proc. Natl. Acad. Sci. U.S.A.">
        <title>A Catalog of Tens of Thousands of Viruses from Human Metagenomes Reveals Hidden Associations with Chronic Diseases.</title>
        <authorList>
            <person name="Tisza M.J."/>
            <person name="Buck C.B."/>
        </authorList>
    </citation>
    <scope>NUCLEOTIDE SEQUENCE</scope>
    <source>
        <strain evidence="1">CtOSJ35</strain>
    </source>
</reference>
<organism evidence="1">
    <name type="scientific">Siphoviridae sp. ctOSJ35</name>
    <dbReference type="NCBI Taxonomy" id="2825479"/>
    <lineage>
        <taxon>Viruses</taxon>
        <taxon>Duplodnaviria</taxon>
        <taxon>Heunggongvirae</taxon>
        <taxon>Uroviricota</taxon>
        <taxon>Caudoviricetes</taxon>
    </lineage>
</organism>
<accession>A0A8S5PLH4</accession>
<proteinExistence type="predicted"/>